<reference evidence="2" key="2">
    <citation type="submission" date="2023-05" db="EMBL/GenBank/DDBJ databases">
        <authorList>
            <consortium name="Lawrence Berkeley National Laboratory"/>
            <person name="Steindorff A."/>
            <person name="Hensen N."/>
            <person name="Bonometti L."/>
            <person name="Westerberg I."/>
            <person name="Brannstrom I.O."/>
            <person name="Guillou S."/>
            <person name="Cros-Aarteil S."/>
            <person name="Calhoun S."/>
            <person name="Haridas S."/>
            <person name="Kuo A."/>
            <person name="Mondo S."/>
            <person name="Pangilinan J."/>
            <person name="Riley R."/>
            <person name="Labutti K."/>
            <person name="Andreopoulos B."/>
            <person name="Lipzen A."/>
            <person name="Chen C."/>
            <person name="Yanf M."/>
            <person name="Daum C."/>
            <person name="Ng V."/>
            <person name="Clum A."/>
            <person name="Ohm R."/>
            <person name="Martin F."/>
            <person name="Silar P."/>
            <person name="Natvig D."/>
            <person name="Lalanne C."/>
            <person name="Gautier V."/>
            <person name="Ament-Velasquez S.L."/>
            <person name="Kruys A."/>
            <person name="Hutchinson M.I."/>
            <person name="Powell A.J."/>
            <person name="Barry K."/>
            <person name="Miller A.N."/>
            <person name="Grigoriev I.V."/>
            <person name="Debuchy R."/>
            <person name="Gladieux P."/>
            <person name="Thoren M.H."/>
            <person name="Johannesson H."/>
        </authorList>
    </citation>
    <scope>NUCLEOTIDE SEQUENCE</scope>
    <source>
        <strain evidence="2">PSN309</strain>
    </source>
</reference>
<keyword evidence="3" id="KW-1185">Reference proteome</keyword>
<sequence length="198" mass="23248">MQGELVAKYDGTQKKAWSQEELARLPVEERQAIEQNGWNVAQFLHMIQDMPTHQKLFDDSTARAREVRELLEKIQFGQEEQEATTKREAEAKQCAEIERVLAKQEDKWRRVMSEARERLERVQQGGEQERARANQERSRADRERARADQERARADQERARADLAESQAGEERKRAEEERERANSLAMEIAKLKQRFDG</sequence>
<name>A0AAN6WP28_9PEZI</name>
<dbReference type="Proteomes" id="UP001302126">
    <property type="component" value="Unassembled WGS sequence"/>
</dbReference>
<evidence type="ECO:0000313" key="3">
    <source>
        <dbReference type="Proteomes" id="UP001302126"/>
    </source>
</evidence>
<feature type="region of interest" description="Disordered" evidence="1">
    <location>
        <begin position="118"/>
        <end position="185"/>
    </location>
</feature>
<feature type="compositionally biased region" description="Basic and acidic residues" evidence="1">
    <location>
        <begin position="118"/>
        <end position="182"/>
    </location>
</feature>
<proteinExistence type="predicted"/>
<reference evidence="2" key="1">
    <citation type="journal article" date="2023" name="Mol. Phylogenet. Evol.">
        <title>Genome-scale phylogeny and comparative genomics of the fungal order Sordariales.</title>
        <authorList>
            <person name="Hensen N."/>
            <person name="Bonometti L."/>
            <person name="Westerberg I."/>
            <person name="Brannstrom I.O."/>
            <person name="Guillou S."/>
            <person name="Cros-Aarteil S."/>
            <person name="Calhoun S."/>
            <person name="Haridas S."/>
            <person name="Kuo A."/>
            <person name="Mondo S."/>
            <person name="Pangilinan J."/>
            <person name="Riley R."/>
            <person name="LaButti K."/>
            <person name="Andreopoulos B."/>
            <person name="Lipzen A."/>
            <person name="Chen C."/>
            <person name="Yan M."/>
            <person name="Daum C."/>
            <person name="Ng V."/>
            <person name="Clum A."/>
            <person name="Steindorff A."/>
            <person name="Ohm R.A."/>
            <person name="Martin F."/>
            <person name="Silar P."/>
            <person name="Natvig D.O."/>
            <person name="Lalanne C."/>
            <person name="Gautier V."/>
            <person name="Ament-Velasquez S.L."/>
            <person name="Kruys A."/>
            <person name="Hutchinson M.I."/>
            <person name="Powell A.J."/>
            <person name="Barry K."/>
            <person name="Miller A.N."/>
            <person name="Grigoriev I.V."/>
            <person name="Debuchy R."/>
            <person name="Gladieux P."/>
            <person name="Hiltunen Thoren M."/>
            <person name="Johannesson H."/>
        </authorList>
    </citation>
    <scope>NUCLEOTIDE SEQUENCE</scope>
    <source>
        <strain evidence="2">PSN309</strain>
    </source>
</reference>
<accession>A0AAN6WP28</accession>
<organism evidence="2 3">
    <name type="scientific">Podospora australis</name>
    <dbReference type="NCBI Taxonomy" id="1536484"/>
    <lineage>
        <taxon>Eukaryota</taxon>
        <taxon>Fungi</taxon>
        <taxon>Dikarya</taxon>
        <taxon>Ascomycota</taxon>
        <taxon>Pezizomycotina</taxon>
        <taxon>Sordariomycetes</taxon>
        <taxon>Sordariomycetidae</taxon>
        <taxon>Sordariales</taxon>
        <taxon>Podosporaceae</taxon>
        <taxon>Podospora</taxon>
    </lineage>
</organism>
<comment type="caution">
    <text evidence="2">The sequence shown here is derived from an EMBL/GenBank/DDBJ whole genome shotgun (WGS) entry which is preliminary data.</text>
</comment>
<protein>
    <submittedName>
        <fullName evidence="2">Uncharacterized protein</fullName>
    </submittedName>
</protein>
<evidence type="ECO:0000313" key="2">
    <source>
        <dbReference type="EMBL" id="KAK4185158.1"/>
    </source>
</evidence>
<dbReference type="AlphaFoldDB" id="A0AAN6WP28"/>
<gene>
    <name evidence="2" type="ORF">QBC35DRAFT_465808</name>
</gene>
<evidence type="ECO:0000256" key="1">
    <source>
        <dbReference type="SAM" id="MobiDB-lite"/>
    </source>
</evidence>
<dbReference type="EMBL" id="MU864459">
    <property type="protein sequence ID" value="KAK4185158.1"/>
    <property type="molecule type" value="Genomic_DNA"/>
</dbReference>